<dbReference type="PROSITE" id="PS00867">
    <property type="entry name" value="CPSASE_2"/>
    <property type="match status" value="1"/>
</dbReference>
<evidence type="ECO:0000313" key="20">
    <source>
        <dbReference type="EMBL" id="ABK67280.1"/>
    </source>
</evidence>
<feature type="binding site" evidence="13">
    <location>
        <position position="117"/>
    </location>
    <ligand>
        <name>ATP</name>
        <dbReference type="ChEBI" id="CHEBI:30616"/>
    </ligand>
</feature>
<comment type="catalytic activity">
    <reaction evidence="10">
        <text>N(6)-biotinyl-L-lysyl-[protein] + hydrogencarbonate + ATP = N(6)-carboxybiotinyl-L-lysyl-[protein] + ADP + phosphate + H(+)</text>
        <dbReference type="Rhea" id="RHEA:13501"/>
        <dbReference type="Rhea" id="RHEA-COMP:10505"/>
        <dbReference type="Rhea" id="RHEA-COMP:10506"/>
        <dbReference type="ChEBI" id="CHEBI:15378"/>
        <dbReference type="ChEBI" id="CHEBI:17544"/>
        <dbReference type="ChEBI" id="CHEBI:30616"/>
        <dbReference type="ChEBI" id="CHEBI:43474"/>
        <dbReference type="ChEBI" id="CHEBI:83144"/>
        <dbReference type="ChEBI" id="CHEBI:83145"/>
        <dbReference type="ChEBI" id="CHEBI:456216"/>
        <dbReference type="EC" id="6.3.4.14"/>
    </reaction>
    <physiologicalReaction direction="left-to-right" evidence="10">
        <dbReference type="Rhea" id="RHEA:13502"/>
    </physiologicalReaction>
</comment>
<dbReference type="NCBIfam" id="NF009554">
    <property type="entry name" value="PRK12999.1"/>
    <property type="match status" value="1"/>
</dbReference>
<evidence type="ECO:0000256" key="10">
    <source>
        <dbReference type="ARBA" id="ARBA00048501"/>
    </source>
</evidence>
<dbReference type="Pfam" id="PF00682">
    <property type="entry name" value="HMGL-like"/>
    <property type="match status" value="1"/>
</dbReference>
<dbReference type="Pfam" id="PF02786">
    <property type="entry name" value="CPSase_L_D2"/>
    <property type="match status" value="1"/>
</dbReference>
<feature type="binding site" evidence="14">
    <location>
        <position position="732"/>
    </location>
    <ligand>
        <name>Mn(2+)</name>
        <dbReference type="ChEBI" id="CHEBI:29035"/>
    </ligand>
</feature>
<dbReference type="EMBL" id="CP000479">
    <property type="protein sequence ID" value="ABK67280.1"/>
    <property type="molecule type" value="Genomic_DNA"/>
</dbReference>
<dbReference type="InterPro" id="IPR001882">
    <property type="entry name" value="Biotin_BS"/>
</dbReference>
<dbReference type="Gene3D" id="2.40.50.100">
    <property type="match status" value="1"/>
</dbReference>
<evidence type="ECO:0000259" key="16">
    <source>
        <dbReference type="PROSITE" id="PS50968"/>
    </source>
</evidence>
<proteinExistence type="predicted"/>
<dbReference type="SUPFAM" id="SSF51569">
    <property type="entry name" value="Aldolase"/>
    <property type="match status" value="1"/>
</dbReference>
<feature type="binding site" description="via carbamate group" evidence="14">
    <location>
        <position position="703"/>
    </location>
    <ligand>
        <name>Mn(2+)</name>
        <dbReference type="ChEBI" id="CHEBI:29035"/>
    </ligand>
</feature>
<dbReference type="Gene3D" id="3.30.470.20">
    <property type="entry name" value="ATP-grasp fold, B domain"/>
    <property type="match status" value="1"/>
</dbReference>
<feature type="binding site" evidence="14">
    <location>
        <position position="533"/>
    </location>
    <ligand>
        <name>Mn(2+)</name>
        <dbReference type="ChEBI" id="CHEBI:29035"/>
    </ligand>
</feature>
<organism evidence="20 21">
    <name type="scientific">Mycobacterium avium (strain 104)</name>
    <dbReference type="NCBI Taxonomy" id="243243"/>
    <lineage>
        <taxon>Bacteria</taxon>
        <taxon>Bacillati</taxon>
        <taxon>Actinomycetota</taxon>
        <taxon>Actinomycetes</taxon>
        <taxon>Mycobacteriales</taxon>
        <taxon>Mycobacteriaceae</taxon>
        <taxon>Mycobacterium</taxon>
        <taxon>Mycobacterium avium complex (MAC)</taxon>
    </lineage>
</organism>
<dbReference type="GO" id="GO:0004736">
    <property type="term" value="F:pyruvate carboxylase activity"/>
    <property type="evidence" value="ECO:0007669"/>
    <property type="project" value="UniProtKB-EC"/>
</dbReference>
<evidence type="ECO:0000256" key="9">
    <source>
        <dbReference type="ARBA" id="ARBA00023268"/>
    </source>
</evidence>
<feature type="domain" description="Lipoyl-binding" evidence="16">
    <location>
        <begin position="1053"/>
        <end position="1127"/>
    </location>
</feature>
<feature type="modified residue" description="N6-biotinyllysine" evidence="15">
    <location>
        <position position="1093"/>
    </location>
</feature>
<comment type="catalytic activity">
    <reaction evidence="11">
        <text>hydrogencarbonate + pyruvate + ATP = oxaloacetate + ADP + phosphate + H(+)</text>
        <dbReference type="Rhea" id="RHEA:20844"/>
        <dbReference type="ChEBI" id="CHEBI:15361"/>
        <dbReference type="ChEBI" id="CHEBI:15378"/>
        <dbReference type="ChEBI" id="CHEBI:16452"/>
        <dbReference type="ChEBI" id="CHEBI:17544"/>
        <dbReference type="ChEBI" id="CHEBI:30616"/>
        <dbReference type="ChEBI" id="CHEBI:43474"/>
        <dbReference type="ChEBI" id="CHEBI:456216"/>
        <dbReference type="EC" id="6.4.1.1"/>
    </reaction>
</comment>
<dbReference type="PROSITE" id="PS50991">
    <property type="entry name" value="PYR_CT"/>
    <property type="match status" value="1"/>
</dbReference>
<dbReference type="InterPro" id="IPR011764">
    <property type="entry name" value="Biotin_carboxylation_dom"/>
</dbReference>
<dbReference type="GO" id="GO:0004075">
    <property type="term" value="F:biotin carboxylase activity"/>
    <property type="evidence" value="ECO:0007669"/>
    <property type="project" value="UniProtKB-EC"/>
</dbReference>
<comment type="pathway">
    <text evidence="2">Carbohydrate biosynthesis; gluconeogenesis.</text>
</comment>
<dbReference type="InterPro" id="IPR011761">
    <property type="entry name" value="ATP-grasp"/>
</dbReference>
<dbReference type="RefSeq" id="WP_011723496.1">
    <property type="nucleotide sequence ID" value="NC_008595.1"/>
</dbReference>
<dbReference type="InterPro" id="IPR000891">
    <property type="entry name" value="PYR_CT"/>
</dbReference>
<keyword evidence="8 11" id="KW-0092">Biotin</keyword>
<dbReference type="FunFam" id="2.40.50.100:FF:000003">
    <property type="entry name" value="Acetyl-CoA carboxylase biotin carboxyl carrier protein"/>
    <property type="match status" value="1"/>
</dbReference>
<evidence type="ECO:0000256" key="12">
    <source>
        <dbReference type="PIRSR" id="PIRSR001594-1"/>
    </source>
</evidence>
<dbReference type="GO" id="GO:0005737">
    <property type="term" value="C:cytoplasm"/>
    <property type="evidence" value="ECO:0007669"/>
    <property type="project" value="TreeGrafter"/>
</dbReference>
<dbReference type="Pfam" id="PF02785">
    <property type="entry name" value="Biotin_carb_C"/>
    <property type="match status" value="1"/>
</dbReference>
<evidence type="ECO:0000256" key="13">
    <source>
        <dbReference type="PIRSR" id="PIRSR001594-2"/>
    </source>
</evidence>
<dbReference type="SUPFAM" id="SSF51246">
    <property type="entry name" value="Rudiment single hybrid motif"/>
    <property type="match status" value="1"/>
</dbReference>
<dbReference type="HOGENOM" id="CLU_000395_0_1_11"/>
<feature type="modified residue" description="N6-carboxylysine" evidence="15">
    <location>
        <position position="703"/>
    </location>
</feature>
<dbReference type="AlphaFoldDB" id="A0A0H2ZXB3"/>
<evidence type="ECO:0000256" key="1">
    <source>
        <dbReference type="ARBA" id="ARBA00001953"/>
    </source>
</evidence>
<reference evidence="20 21" key="1">
    <citation type="submission" date="2006-10" db="EMBL/GenBank/DDBJ databases">
        <authorList>
            <person name="Fleischmann R.D."/>
            <person name="Dodson R.J."/>
            <person name="Haft D.H."/>
            <person name="Merkel J.S."/>
            <person name="Nelson W.C."/>
            <person name="Fraser C.M."/>
        </authorList>
    </citation>
    <scope>NUCLEOTIDE SEQUENCE [LARGE SCALE GENOMIC DNA]</scope>
    <source>
        <strain evidence="20 21">104</strain>
    </source>
</reference>
<feature type="binding site" evidence="13">
    <location>
        <position position="200"/>
    </location>
    <ligand>
        <name>ATP</name>
        <dbReference type="ChEBI" id="CHEBI:30616"/>
    </ligand>
</feature>
<protein>
    <recommendedName>
        <fullName evidence="11">Pyruvate carboxylase</fullName>
        <ecNumber evidence="11">6.4.1.1</ecNumber>
    </recommendedName>
</protein>
<dbReference type="InterPro" id="IPR005482">
    <property type="entry name" value="Biotin_COase_C"/>
</dbReference>
<dbReference type="InterPro" id="IPR005930">
    <property type="entry name" value="Pyruv_COase"/>
</dbReference>
<dbReference type="Gene3D" id="3.10.600.10">
    <property type="entry name" value="pyruvate carboxylase f1077a mutant domain"/>
    <property type="match status" value="1"/>
</dbReference>
<gene>
    <name evidence="20" type="primary">pyc</name>
    <name evidence="20" type="ordered locus">MAV_0342</name>
</gene>
<evidence type="ECO:0000259" key="17">
    <source>
        <dbReference type="PROSITE" id="PS50975"/>
    </source>
</evidence>
<dbReference type="PROSITE" id="PS50968">
    <property type="entry name" value="BIOTINYL_LIPOYL"/>
    <property type="match status" value="1"/>
</dbReference>
<dbReference type="InterPro" id="IPR013785">
    <property type="entry name" value="Aldolase_TIM"/>
</dbReference>
<evidence type="ECO:0000256" key="7">
    <source>
        <dbReference type="ARBA" id="ARBA00022840"/>
    </source>
</evidence>
<dbReference type="Pfam" id="PF02436">
    <property type="entry name" value="PYC_OADA"/>
    <property type="match status" value="1"/>
</dbReference>
<evidence type="ECO:0000256" key="14">
    <source>
        <dbReference type="PIRSR" id="PIRSR001594-3"/>
    </source>
</evidence>
<feature type="active site" evidence="12">
    <location>
        <position position="292"/>
    </location>
</feature>
<dbReference type="NCBIfam" id="NF006761">
    <property type="entry name" value="PRK09282.1"/>
    <property type="match status" value="1"/>
</dbReference>
<dbReference type="GO" id="GO:0006094">
    <property type="term" value="P:gluconeogenesis"/>
    <property type="evidence" value="ECO:0007669"/>
    <property type="project" value="UniProtKB-UniPathway"/>
</dbReference>
<comment type="cofactor">
    <cofactor evidence="1 11">
        <name>biotin</name>
        <dbReference type="ChEBI" id="CHEBI:57586"/>
    </cofactor>
</comment>
<dbReference type="InterPro" id="IPR005479">
    <property type="entry name" value="CPAse_ATP-bd"/>
</dbReference>
<dbReference type="PROSITE" id="PS50979">
    <property type="entry name" value="BC"/>
    <property type="match status" value="1"/>
</dbReference>
<evidence type="ECO:0000256" key="2">
    <source>
        <dbReference type="ARBA" id="ARBA00004742"/>
    </source>
</evidence>
<keyword evidence="5 14" id="KW-0479">Metal-binding</keyword>
<dbReference type="SUPFAM" id="SSF51230">
    <property type="entry name" value="Single hybrid motif"/>
    <property type="match status" value="1"/>
</dbReference>
<keyword evidence="20" id="KW-0670">Pyruvate</keyword>
<dbReference type="FunFam" id="3.10.600.10:FF:000003">
    <property type="entry name" value="Pyruvate carboxylase"/>
    <property type="match status" value="1"/>
</dbReference>
<dbReference type="Pfam" id="PF00364">
    <property type="entry name" value="Biotin_lipoyl"/>
    <property type="match status" value="1"/>
</dbReference>
<dbReference type="KEGG" id="mav:MAV_0342"/>
<keyword evidence="7 11" id="KW-0067">ATP-binding</keyword>
<evidence type="ECO:0000256" key="11">
    <source>
        <dbReference type="PIRNR" id="PIRNR001594"/>
    </source>
</evidence>
<feature type="binding site" evidence="13">
    <location>
        <position position="605"/>
    </location>
    <ligand>
        <name>substrate</name>
    </ligand>
</feature>
<dbReference type="PROSITE" id="PS00188">
    <property type="entry name" value="BIOTIN"/>
    <property type="match status" value="1"/>
</dbReference>
<evidence type="ECO:0000256" key="4">
    <source>
        <dbReference type="ARBA" id="ARBA00022598"/>
    </source>
</evidence>
<dbReference type="PANTHER" id="PTHR43778:SF2">
    <property type="entry name" value="PYRUVATE CARBOXYLASE, MITOCHONDRIAL"/>
    <property type="match status" value="1"/>
</dbReference>
<dbReference type="GO" id="GO:0046872">
    <property type="term" value="F:metal ion binding"/>
    <property type="evidence" value="ECO:0007669"/>
    <property type="project" value="UniProtKB-KW"/>
</dbReference>
<dbReference type="GO" id="GO:0005524">
    <property type="term" value="F:ATP binding"/>
    <property type="evidence" value="ECO:0007669"/>
    <property type="project" value="UniProtKB-UniRule"/>
</dbReference>
<dbReference type="Proteomes" id="UP000001574">
    <property type="component" value="Chromosome"/>
</dbReference>
<dbReference type="Pfam" id="PF00289">
    <property type="entry name" value="Biotin_carb_N"/>
    <property type="match status" value="1"/>
</dbReference>
<feature type="binding site" evidence="13">
    <location>
        <position position="235"/>
    </location>
    <ligand>
        <name>ATP</name>
        <dbReference type="ChEBI" id="CHEBI:30616"/>
    </ligand>
</feature>
<dbReference type="SUPFAM" id="SSF52440">
    <property type="entry name" value="PreATP-grasp domain"/>
    <property type="match status" value="1"/>
</dbReference>
<dbReference type="FunFam" id="3.20.20.70:FF:000120">
    <property type="entry name" value="Pyruvate carboxylase"/>
    <property type="match status" value="1"/>
</dbReference>
<evidence type="ECO:0000313" key="21">
    <source>
        <dbReference type="Proteomes" id="UP000001574"/>
    </source>
</evidence>
<evidence type="ECO:0000256" key="15">
    <source>
        <dbReference type="PIRSR" id="PIRSR001594-4"/>
    </source>
</evidence>
<feature type="domain" description="ATP-grasp" evidence="17">
    <location>
        <begin position="121"/>
        <end position="317"/>
    </location>
</feature>
<evidence type="ECO:0000256" key="3">
    <source>
        <dbReference type="ARBA" id="ARBA00022432"/>
    </source>
</evidence>
<dbReference type="InterPro" id="IPR055268">
    <property type="entry name" value="PCB-like"/>
</dbReference>
<dbReference type="InterPro" id="IPR003379">
    <property type="entry name" value="Carboxylase_cons_dom"/>
</dbReference>
<dbReference type="SMART" id="SM00878">
    <property type="entry name" value="Biotin_carb_C"/>
    <property type="match status" value="1"/>
</dbReference>
<evidence type="ECO:0000256" key="6">
    <source>
        <dbReference type="ARBA" id="ARBA00022741"/>
    </source>
</evidence>
<dbReference type="InterPro" id="IPR011053">
    <property type="entry name" value="Single_hybrid_motif"/>
</dbReference>
<evidence type="ECO:0000256" key="8">
    <source>
        <dbReference type="ARBA" id="ARBA00023267"/>
    </source>
</evidence>
<dbReference type="SUPFAM" id="SSF56059">
    <property type="entry name" value="Glutathione synthetase ATP-binding domain-like"/>
    <property type="match status" value="1"/>
</dbReference>
<accession>A0A0H2ZXB3</accession>
<dbReference type="PIRSF" id="PIRSF001594">
    <property type="entry name" value="Pyruv_carbox"/>
    <property type="match status" value="1"/>
</dbReference>
<sequence length="1127" mass="120489">MLAKVLVANRGEIAIRAFRAAYELEMATVAVYPYEDRNSVHRLKADESYQIGEEGHPVRAYLSVDEIVGTALACGADAIYPGYGFLSENPDLAAACAAAGITFVGPSAEVLELTGDKSRAIAAARAAGLPVLASSPPSTSVQELLSAAETMTFPLFVKAVAGGGGRGMRRVTDPGALAEAIEAASREAESAFGDASVFLEQAVINPRHIEVQILADTHGNVMHLYERDCSVQRRHQKVIEIAPAPNLDPALRERICADAVAFARSIGYTCAGTVEFLLDERGNHVFIEMNPRIQVEHTVTEEITDVDLVSAQLRIASGQTLEEIGLSQDSVISRGAALQCRITTEDPANGFRPDTGRITAYRTPGGAGIRLDGGTTLGAEISAHFDSMLIKLTCRGRDFPTAVRRARRAVAEFRIRGVSTNIPFLQAVLDDPDFQAGRITTSFIEQRPQLLTARSSADRGTKILNYLADVTVNKPHGERPSAVYPHDKLPDIDLAASPPAGSKQRLTELGPERFAAWLRESGGVGVTDTTFRDAHQSLLATRVRTSGLLKVAPYIARTMPQLLSVECWGGATYDVALRFLKEDPWERLTALREAMPNICLQMLLRGRNTVGYTPYPETVTTAFVAEATETGIDIFRIFDALNNVDSMRPAIDAVRETGSAIAEVAMSYTGDLSDPAEKLYTLDYYLKLADQIVEAGAHVLAIKDMAGLLRAPAAATLVSALKSRFDLPVHVHTHDTPGGQLATYVAAWQAGADAVDGAAAPLAGTTSQPALSSIVAAAANTEYDTGLSLPAVCDLEPYWEALRKVYAPFESGLPAPTGRVYHHEIPGGQLSNLRQQAIALGLGDRFEDIENAYAGADAILGHLVKVTPSSKVVGDLALALVGAGVGAQDFAEDPSRYDIPDSVIGFLRGELGDPPGGWPEPLRTKALQGRGPAKPEQPLTAEDEAALAAPGARRQAALNRLLFPGPTKELEEHREQYGDTSGLSANQFFYGLRQGDEHRVELERGVELLIGLEAISDPDERGMRTVMCILNGQLRPVVVRDRSIAIDVPAAEKADRANPDHIAAPFAGVVTVAAEVGRQVEAGQTIATIEAMKMEAAVTSPKSGKVARIAVSRTAQVEGGDLLMVID</sequence>
<keyword evidence="4 11" id="KW-0436">Ligase</keyword>
<dbReference type="CDD" id="cd07937">
    <property type="entry name" value="DRE_TIM_PC_TC_5S"/>
    <property type="match status" value="1"/>
</dbReference>
<dbReference type="InterPro" id="IPR016185">
    <property type="entry name" value="PreATP-grasp_dom_sf"/>
</dbReference>
<evidence type="ECO:0000259" key="18">
    <source>
        <dbReference type="PROSITE" id="PS50979"/>
    </source>
</evidence>
<dbReference type="PANTHER" id="PTHR43778">
    <property type="entry name" value="PYRUVATE CARBOXYLASE"/>
    <property type="match status" value="1"/>
</dbReference>
<comment type="function">
    <text evidence="11">Catalyzes a 2-step reaction, involving the ATP-dependent carboxylation of the covalently attached biotin in the first step and the transfer of the carboxyl group to pyruvate in the second.</text>
</comment>
<feature type="binding site" evidence="14">
    <location>
        <position position="734"/>
    </location>
    <ligand>
        <name>Mn(2+)</name>
        <dbReference type="ChEBI" id="CHEBI:29035"/>
    </ligand>
</feature>
<dbReference type="Gene3D" id="3.20.20.70">
    <property type="entry name" value="Aldolase class I"/>
    <property type="match status" value="1"/>
</dbReference>
<keyword evidence="9" id="KW-0511">Multifunctional enzyme</keyword>
<dbReference type="InterPro" id="IPR000089">
    <property type="entry name" value="Biotin_lipoyl"/>
</dbReference>
<evidence type="ECO:0000259" key="19">
    <source>
        <dbReference type="PROSITE" id="PS50991"/>
    </source>
</evidence>
<feature type="domain" description="Biotin carboxylation" evidence="18">
    <location>
        <begin position="1"/>
        <end position="449"/>
    </location>
</feature>
<feature type="binding site" evidence="13">
    <location>
        <position position="867"/>
    </location>
    <ligand>
        <name>substrate</name>
    </ligand>
</feature>
<dbReference type="SUPFAM" id="SSF89000">
    <property type="entry name" value="post-HMGL domain-like"/>
    <property type="match status" value="1"/>
</dbReference>
<dbReference type="NCBIfam" id="TIGR01235">
    <property type="entry name" value="pyruv_carbox"/>
    <property type="match status" value="1"/>
</dbReference>
<evidence type="ECO:0000256" key="5">
    <source>
        <dbReference type="ARBA" id="ARBA00022723"/>
    </source>
</evidence>
<dbReference type="EC" id="6.4.1.1" evidence="11"/>
<dbReference type="PROSITE" id="PS50975">
    <property type="entry name" value="ATP_GRASP"/>
    <property type="match status" value="1"/>
</dbReference>
<feature type="domain" description="Pyruvate carboxyltransferase" evidence="19">
    <location>
        <begin position="524"/>
        <end position="793"/>
    </location>
</feature>
<name>A0A0H2ZXB3_MYCA1</name>
<dbReference type="UniPathway" id="UPA00138"/>
<dbReference type="CDD" id="cd06850">
    <property type="entry name" value="biotinyl_domain"/>
    <property type="match status" value="1"/>
</dbReference>
<dbReference type="InterPro" id="IPR005481">
    <property type="entry name" value="BC-like_N"/>
</dbReference>
<dbReference type="InterPro" id="IPR011054">
    <property type="entry name" value="Rudment_hybrid_motif"/>
</dbReference>
<keyword evidence="6 11" id="KW-0547">Nucleotide-binding</keyword>
<keyword evidence="3" id="KW-0312">Gluconeogenesis</keyword>